<protein>
    <submittedName>
        <fullName evidence="2">Uncharacterized protein</fullName>
    </submittedName>
</protein>
<sequence length="317" mass="33462">MSSSKSTTRSMNYYRTALALNNVAISMAQHNQVAVASETMATSLVLMNAATAMANNCPATDQQWPCATQAWQNASTQLATMMMNNKKETAGDSSTIGSCSIVDDTDYTALGQVAASTAATSKKNSGGQCLIHLTHFADEQTQAQLSAIMVQQYVTLLHNQATLHFLTEGDDADAALEAWDMCVEMLQDLLEGEGNDEMACCSSPVLPLDHDTKLSLFLLSALAYRGLQRVYLEGSGNPEAAAAAQRSASKWCQKVQQEYGLFMSCCAATPPLASTGSCTSATPNTAASATNAPAQQEESPAVRGPSSWTEPTMAAAA</sequence>
<dbReference type="EMBL" id="HBHT01006194">
    <property type="protein sequence ID" value="CAD9948312.1"/>
    <property type="molecule type" value="Transcribed_RNA"/>
</dbReference>
<feature type="compositionally biased region" description="Low complexity" evidence="1">
    <location>
        <begin position="279"/>
        <end position="294"/>
    </location>
</feature>
<evidence type="ECO:0000313" key="2">
    <source>
        <dbReference type="EMBL" id="CAD9948312.1"/>
    </source>
</evidence>
<evidence type="ECO:0000256" key="1">
    <source>
        <dbReference type="SAM" id="MobiDB-lite"/>
    </source>
</evidence>
<gene>
    <name evidence="2" type="ORF">APAL1065_LOCUS4110</name>
</gene>
<name>A0A7S2Y3D5_9STRA</name>
<feature type="region of interest" description="Disordered" evidence="1">
    <location>
        <begin position="277"/>
        <end position="317"/>
    </location>
</feature>
<proteinExistence type="predicted"/>
<accession>A0A7S2Y3D5</accession>
<dbReference type="AlphaFoldDB" id="A0A7S2Y3D5"/>
<reference evidence="2" key="1">
    <citation type="submission" date="2021-01" db="EMBL/GenBank/DDBJ databases">
        <authorList>
            <person name="Corre E."/>
            <person name="Pelletier E."/>
            <person name="Niang G."/>
            <person name="Scheremetjew M."/>
            <person name="Finn R."/>
            <person name="Kale V."/>
            <person name="Holt S."/>
            <person name="Cochrane G."/>
            <person name="Meng A."/>
            <person name="Brown T."/>
            <person name="Cohen L."/>
        </authorList>
    </citation>
    <scope>NUCLEOTIDE SEQUENCE</scope>
    <source>
        <strain evidence="2">CCMP125</strain>
    </source>
</reference>
<organism evidence="2">
    <name type="scientific">Entomoneis paludosa</name>
    <dbReference type="NCBI Taxonomy" id="265537"/>
    <lineage>
        <taxon>Eukaryota</taxon>
        <taxon>Sar</taxon>
        <taxon>Stramenopiles</taxon>
        <taxon>Ochrophyta</taxon>
        <taxon>Bacillariophyta</taxon>
        <taxon>Bacillariophyceae</taxon>
        <taxon>Bacillariophycidae</taxon>
        <taxon>Entomoneidaceae</taxon>
        <taxon>Entomoneis</taxon>
    </lineage>
</organism>